<dbReference type="InterPro" id="IPR008979">
    <property type="entry name" value="Galactose-bd-like_sf"/>
</dbReference>
<accession>A0A9D2F2I0</accession>
<dbReference type="Gene3D" id="2.60.120.260">
    <property type="entry name" value="Galactose-binding domain-like"/>
    <property type="match status" value="1"/>
</dbReference>
<proteinExistence type="predicted"/>
<reference evidence="1" key="1">
    <citation type="journal article" date="2021" name="PeerJ">
        <title>Extensive microbial diversity within the chicken gut microbiome revealed by metagenomics and culture.</title>
        <authorList>
            <person name="Gilroy R."/>
            <person name="Ravi A."/>
            <person name="Getino M."/>
            <person name="Pursley I."/>
            <person name="Horton D.L."/>
            <person name="Alikhan N.F."/>
            <person name="Baker D."/>
            <person name="Gharbi K."/>
            <person name="Hall N."/>
            <person name="Watson M."/>
            <person name="Adriaenssens E.M."/>
            <person name="Foster-Nyarko E."/>
            <person name="Jarju S."/>
            <person name="Secka A."/>
            <person name="Antonio M."/>
            <person name="Oren A."/>
            <person name="Chaudhuri R.R."/>
            <person name="La Ragione R."/>
            <person name="Hildebrand F."/>
            <person name="Pallen M.J."/>
        </authorList>
    </citation>
    <scope>NUCLEOTIDE SEQUENCE</scope>
    <source>
        <strain evidence="1">3436</strain>
    </source>
</reference>
<dbReference type="AlphaFoldDB" id="A0A9D2F2I0"/>
<dbReference type="SUPFAM" id="SSF49785">
    <property type="entry name" value="Galactose-binding domain-like"/>
    <property type="match status" value="1"/>
</dbReference>
<dbReference type="EMBL" id="DXBO01000061">
    <property type="protein sequence ID" value="HIZ47970.1"/>
    <property type="molecule type" value="Genomic_DNA"/>
</dbReference>
<gene>
    <name evidence="1" type="ORF">H9810_04550</name>
</gene>
<organism evidence="1 2">
    <name type="scientific">Candidatus Gemmiger excrementavium</name>
    <dbReference type="NCBI Taxonomy" id="2838608"/>
    <lineage>
        <taxon>Bacteria</taxon>
        <taxon>Bacillati</taxon>
        <taxon>Bacillota</taxon>
        <taxon>Clostridia</taxon>
        <taxon>Eubacteriales</taxon>
        <taxon>Gemmiger</taxon>
    </lineage>
</organism>
<protein>
    <submittedName>
        <fullName evidence="1">Uncharacterized protein</fullName>
    </submittedName>
</protein>
<sequence length="171" mass="17996">VRILPLQPRVLVLGAPPAGVALYTAPQVGESIPLTGWTRATCEGAAYPAFGSAVPVTLPDDLAAEQPEFSGFARYETQFTLDAPAALRLEITDAAEGVEVFLNGESAGIQIAPPFAYDLAGRAGENRLVIEVATTLERQCYPLLDGYRKMLAPKPTGGSGLTGTVALRRTP</sequence>
<feature type="non-terminal residue" evidence="1">
    <location>
        <position position="1"/>
    </location>
</feature>
<evidence type="ECO:0000313" key="1">
    <source>
        <dbReference type="EMBL" id="HIZ47970.1"/>
    </source>
</evidence>
<reference evidence="1" key="2">
    <citation type="submission" date="2021-04" db="EMBL/GenBank/DDBJ databases">
        <authorList>
            <person name="Gilroy R."/>
        </authorList>
    </citation>
    <scope>NUCLEOTIDE SEQUENCE</scope>
    <source>
        <strain evidence="1">3436</strain>
    </source>
</reference>
<evidence type="ECO:0000313" key="2">
    <source>
        <dbReference type="Proteomes" id="UP000824031"/>
    </source>
</evidence>
<dbReference type="Proteomes" id="UP000824031">
    <property type="component" value="Unassembled WGS sequence"/>
</dbReference>
<comment type="caution">
    <text evidence="1">The sequence shown here is derived from an EMBL/GenBank/DDBJ whole genome shotgun (WGS) entry which is preliminary data.</text>
</comment>
<name>A0A9D2F2I0_9FIRM</name>